<protein>
    <recommendedName>
        <fullName evidence="5">DUF4446 domain-containing protein</fullName>
    </recommendedName>
</protein>
<feature type="coiled-coil region" evidence="1">
    <location>
        <begin position="56"/>
        <end position="83"/>
    </location>
</feature>
<name>A0A0G1C4Q8_9BACT</name>
<feature type="transmembrane region" description="Helical" evidence="2">
    <location>
        <begin position="6"/>
        <end position="27"/>
    </location>
</feature>
<evidence type="ECO:0000313" key="3">
    <source>
        <dbReference type="EMBL" id="KKS80434.1"/>
    </source>
</evidence>
<dbReference type="AlphaFoldDB" id="A0A0G1C4Q8"/>
<keyword evidence="2" id="KW-1133">Transmembrane helix</keyword>
<keyword evidence="2" id="KW-0472">Membrane</keyword>
<dbReference type="Proteomes" id="UP000034213">
    <property type="component" value="Unassembled WGS sequence"/>
</dbReference>
<organism evidence="3 4">
    <name type="scientific">Candidatus Beckwithbacteria bacterium GW2011_GWA2_43_10</name>
    <dbReference type="NCBI Taxonomy" id="1618369"/>
    <lineage>
        <taxon>Bacteria</taxon>
        <taxon>Candidatus Beckwithiibacteriota</taxon>
    </lineage>
</organism>
<sequence>MVLNPIVVQWLVFILLFWLAIVTVLLVQTMLHYRRLTRNITKKDLKTILSQILSQLDLNEKEIIQLQKALNQLKINLKSSLQKIGFVRFNPFSQTGGDQSFSLALLDAKDNGLVISSLHSRETTRLYTKTIKAGKAEGYELSKEESKAIQIAK</sequence>
<evidence type="ECO:0000256" key="1">
    <source>
        <dbReference type="SAM" id="Coils"/>
    </source>
</evidence>
<keyword evidence="2" id="KW-0812">Transmembrane</keyword>
<comment type="caution">
    <text evidence="3">The sequence shown here is derived from an EMBL/GenBank/DDBJ whole genome shotgun (WGS) entry which is preliminary data.</text>
</comment>
<reference evidence="3 4" key="1">
    <citation type="journal article" date="2015" name="Nature">
        <title>rRNA introns, odd ribosomes, and small enigmatic genomes across a large radiation of phyla.</title>
        <authorList>
            <person name="Brown C.T."/>
            <person name="Hug L.A."/>
            <person name="Thomas B.C."/>
            <person name="Sharon I."/>
            <person name="Castelle C.J."/>
            <person name="Singh A."/>
            <person name="Wilkins M.J."/>
            <person name="Williams K.H."/>
            <person name="Banfield J.F."/>
        </authorList>
    </citation>
    <scope>NUCLEOTIDE SEQUENCE [LARGE SCALE GENOMIC DNA]</scope>
</reference>
<keyword evidence="1" id="KW-0175">Coiled coil</keyword>
<gene>
    <name evidence="3" type="ORF">UV54_C0006G0009</name>
</gene>
<accession>A0A0G1C4Q8</accession>
<dbReference type="EMBL" id="LCEW01000006">
    <property type="protein sequence ID" value="KKS80434.1"/>
    <property type="molecule type" value="Genomic_DNA"/>
</dbReference>
<dbReference type="STRING" id="1618369.UV54_C0006G0009"/>
<evidence type="ECO:0000313" key="4">
    <source>
        <dbReference type="Proteomes" id="UP000034213"/>
    </source>
</evidence>
<evidence type="ECO:0008006" key="5">
    <source>
        <dbReference type="Google" id="ProtNLM"/>
    </source>
</evidence>
<evidence type="ECO:0000256" key="2">
    <source>
        <dbReference type="SAM" id="Phobius"/>
    </source>
</evidence>
<dbReference type="InterPro" id="IPR027981">
    <property type="entry name" value="DUF4446"/>
</dbReference>
<proteinExistence type="predicted"/>
<dbReference type="Pfam" id="PF14584">
    <property type="entry name" value="DUF4446"/>
    <property type="match status" value="1"/>
</dbReference>